<dbReference type="PANTHER" id="PTHR10458">
    <property type="entry name" value="PEPTIDE DEFORMYLASE"/>
    <property type="match status" value="1"/>
</dbReference>
<proteinExistence type="inferred from homology"/>
<dbReference type="PIRSF" id="PIRSF004749">
    <property type="entry name" value="Pep_def"/>
    <property type="match status" value="1"/>
</dbReference>
<feature type="binding site" evidence="2">
    <location>
        <position position="131"/>
    </location>
    <ligand>
        <name>Fe cation</name>
        <dbReference type="ChEBI" id="CHEBI:24875"/>
    </ligand>
</feature>
<dbReference type="GO" id="GO:0042586">
    <property type="term" value="F:peptide deformylase activity"/>
    <property type="evidence" value="ECO:0007669"/>
    <property type="project" value="UniProtKB-EC"/>
</dbReference>
<dbReference type="PANTHER" id="PTHR10458:SF22">
    <property type="entry name" value="PEPTIDE DEFORMYLASE"/>
    <property type="match status" value="1"/>
</dbReference>
<sequence length="161" mass="17980">MTERPIRLIGDPVLRTACDPIRTVTDGVRTLVADLLETVDHEGRAGLAANQIGVSLRAFSWHLDEGVGYVLNPEIVELSEDVQDDDEGCLSLPGLWYPRRRARYARCLGTDLDGRAVELEGDGIVARLIQHEVGHLDGQLYVDGLERPVRKRALRDIRARF</sequence>
<keyword evidence="2" id="KW-0479">Metal-binding</keyword>
<evidence type="ECO:0000313" key="3">
    <source>
        <dbReference type="EMBL" id="UYG16203.1"/>
    </source>
</evidence>
<keyword evidence="2" id="KW-0648">Protein biosynthesis</keyword>
<dbReference type="EC" id="3.5.1.88" evidence="2"/>
<dbReference type="NCBIfam" id="NF001159">
    <property type="entry name" value="PRK00150.1-3"/>
    <property type="match status" value="1"/>
</dbReference>
<dbReference type="EMBL" id="CP107020">
    <property type="protein sequence ID" value="UYG16203.1"/>
    <property type="molecule type" value="Genomic_DNA"/>
</dbReference>
<gene>
    <name evidence="2" type="primary">def</name>
    <name evidence="3" type="ORF">BRM3_11330</name>
</gene>
<keyword evidence="4" id="KW-1185">Reference proteome</keyword>
<evidence type="ECO:0000256" key="1">
    <source>
        <dbReference type="ARBA" id="ARBA00010759"/>
    </source>
</evidence>
<feature type="binding site" evidence="2">
    <location>
        <position position="89"/>
    </location>
    <ligand>
        <name>Fe cation</name>
        <dbReference type="ChEBI" id="CHEBI:24875"/>
    </ligand>
</feature>
<reference evidence="3" key="1">
    <citation type="submission" date="2022-10" db="EMBL/GenBank/DDBJ databases">
        <title>Whole-Genome Sequencing of Brachybacterium huguangmaarense BRM-3, Isolated from Betula schmidtii.</title>
        <authorList>
            <person name="Haam D."/>
        </authorList>
    </citation>
    <scope>NUCLEOTIDE SEQUENCE</scope>
    <source>
        <strain evidence="3">BRM-3</strain>
    </source>
</reference>
<name>A0ABY6FZ29_9MICO</name>
<dbReference type="InterPro" id="IPR036821">
    <property type="entry name" value="Peptide_deformylase_sf"/>
</dbReference>
<dbReference type="InterPro" id="IPR023635">
    <property type="entry name" value="Peptide_deformylase"/>
</dbReference>
<comment type="catalytic activity">
    <reaction evidence="2">
        <text>N-terminal N-formyl-L-methionyl-[peptide] + H2O = N-terminal L-methionyl-[peptide] + formate</text>
        <dbReference type="Rhea" id="RHEA:24420"/>
        <dbReference type="Rhea" id="RHEA-COMP:10639"/>
        <dbReference type="Rhea" id="RHEA-COMP:10640"/>
        <dbReference type="ChEBI" id="CHEBI:15377"/>
        <dbReference type="ChEBI" id="CHEBI:15740"/>
        <dbReference type="ChEBI" id="CHEBI:49298"/>
        <dbReference type="ChEBI" id="CHEBI:64731"/>
        <dbReference type="EC" id="3.5.1.88"/>
    </reaction>
</comment>
<protein>
    <recommendedName>
        <fullName evidence="2">Peptide deformylase</fullName>
        <shortName evidence="2">PDF</shortName>
        <ecNumber evidence="2">3.5.1.88</ecNumber>
    </recommendedName>
    <alternativeName>
        <fullName evidence="2">Polypeptide deformylase</fullName>
    </alternativeName>
</protein>
<dbReference type="CDD" id="cd00487">
    <property type="entry name" value="Pep_deformylase"/>
    <property type="match status" value="1"/>
</dbReference>
<feature type="active site" evidence="2">
    <location>
        <position position="132"/>
    </location>
</feature>
<dbReference type="PRINTS" id="PR01576">
    <property type="entry name" value="PDEFORMYLASE"/>
</dbReference>
<dbReference type="RefSeq" id="WP_263593416.1">
    <property type="nucleotide sequence ID" value="NZ_CP107020.1"/>
</dbReference>
<dbReference type="Gene3D" id="3.90.45.10">
    <property type="entry name" value="Peptide deformylase"/>
    <property type="match status" value="1"/>
</dbReference>
<dbReference type="Pfam" id="PF01327">
    <property type="entry name" value="Pep_deformylase"/>
    <property type="match status" value="1"/>
</dbReference>
<keyword evidence="2 3" id="KW-0378">Hydrolase</keyword>
<feature type="binding site" evidence="2">
    <location>
        <position position="135"/>
    </location>
    <ligand>
        <name>Fe cation</name>
        <dbReference type="ChEBI" id="CHEBI:24875"/>
    </ligand>
</feature>
<comment type="cofactor">
    <cofactor evidence="2">
        <name>Fe(2+)</name>
        <dbReference type="ChEBI" id="CHEBI:29033"/>
    </cofactor>
    <text evidence="2">Binds 1 Fe(2+) ion.</text>
</comment>
<organism evidence="3 4">
    <name type="scientific">Brachybacterium huguangmaarense</name>
    <dbReference type="NCBI Taxonomy" id="1652028"/>
    <lineage>
        <taxon>Bacteria</taxon>
        <taxon>Bacillati</taxon>
        <taxon>Actinomycetota</taxon>
        <taxon>Actinomycetes</taxon>
        <taxon>Micrococcales</taxon>
        <taxon>Dermabacteraceae</taxon>
        <taxon>Brachybacterium</taxon>
    </lineage>
</organism>
<comment type="function">
    <text evidence="2">Removes the formyl group from the N-terminal Met of newly synthesized proteins. Requires at least a dipeptide for an efficient rate of reaction. N-terminal L-methionine is a prerequisite for activity but the enzyme has broad specificity at other positions.</text>
</comment>
<accession>A0ABY6FZ29</accession>
<comment type="similarity">
    <text evidence="1 2">Belongs to the polypeptide deformylase family.</text>
</comment>
<dbReference type="HAMAP" id="MF_00163">
    <property type="entry name" value="Pep_deformylase"/>
    <property type="match status" value="1"/>
</dbReference>
<keyword evidence="2" id="KW-0408">Iron</keyword>
<dbReference type="SUPFAM" id="SSF56420">
    <property type="entry name" value="Peptide deformylase"/>
    <property type="match status" value="1"/>
</dbReference>
<dbReference type="Proteomes" id="UP001164305">
    <property type="component" value="Chromosome"/>
</dbReference>
<evidence type="ECO:0000256" key="2">
    <source>
        <dbReference type="HAMAP-Rule" id="MF_00163"/>
    </source>
</evidence>
<evidence type="ECO:0000313" key="4">
    <source>
        <dbReference type="Proteomes" id="UP001164305"/>
    </source>
</evidence>